<evidence type="ECO:0000313" key="2">
    <source>
        <dbReference type="Proteomes" id="UP000241190"/>
    </source>
</evidence>
<organism evidence="1 2">
    <name type="scientific">Photobacterium iliopiscarium</name>
    <dbReference type="NCBI Taxonomy" id="56192"/>
    <lineage>
        <taxon>Bacteria</taxon>
        <taxon>Pseudomonadati</taxon>
        <taxon>Pseudomonadota</taxon>
        <taxon>Gammaproteobacteria</taxon>
        <taxon>Vibrionales</taxon>
        <taxon>Vibrionaceae</taxon>
        <taxon>Photobacterium</taxon>
    </lineage>
</organism>
<proteinExistence type="predicted"/>
<comment type="caution">
    <text evidence="1">The sequence shown here is derived from an EMBL/GenBank/DDBJ whole genome shotgun (WGS) entry which is preliminary data.</text>
</comment>
<accession>A0ABX5GTE8</accession>
<dbReference type="Proteomes" id="UP000241190">
    <property type="component" value="Unassembled WGS sequence"/>
</dbReference>
<sequence length="82" mass="8987">MSQLNIDATNTDLVKLNALLEQVENNGAKGFYLTGGCYPCQHGFSDYQDELFCSCDEDKALLFNLAQQCAVKSDGAESRESV</sequence>
<dbReference type="RefSeq" id="WP_045038938.1">
    <property type="nucleotide sequence ID" value="NZ_JZSR01000077.1"/>
</dbReference>
<dbReference type="EMBL" id="PYOP01000012">
    <property type="protein sequence ID" value="PSW96674.1"/>
    <property type="molecule type" value="Genomic_DNA"/>
</dbReference>
<protein>
    <submittedName>
        <fullName evidence="1">Uncharacterized protein</fullName>
    </submittedName>
</protein>
<keyword evidence="2" id="KW-1185">Reference proteome</keyword>
<gene>
    <name evidence="1" type="ORF">C9J52_09620</name>
</gene>
<evidence type="ECO:0000313" key="1">
    <source>
        <dbReference type="EMBL" id="PSW96674.1"/>
    </source>
</evidence>
<name>A0ABX5GTE8_9GAMM</name>
<reference evidence="1 2" key="1">
    <citation type="submission" date="2018-03" db="EMBL/GenBank/DDBJ databases">
        <title>Whole genome sequencing of Histamine producing bacteria.</title>
        <authorList>
            <person name="Butler K."/>
        </authorList>
    </citation>
    <scope>NUCLEOTIDE SEQUENCE [LARGE SCALE GENOMIC DNA]</scope>
    <source>
        <strain evidence="1 2">ATCC 51761</strain>
    </source>
</reference>